<reference evidence="1 2" key="1">
    <citation type="submission" date="2022-04" db="EMBL/GenBank/DDBJ databases">
        <authorList>
            <person name="Ra J.-S."/>
            <person name="Kim S.-B."/>
        </authorList>
    </citation>
    <scope>NUCLEOTIDE SEQUENCE [LARGE SCALE GENOMIC DNA]</scope>
    <source>
        <strain evidence="1 2">MMS21-Er5</strain>
    </source>
</reference>
<keyword evidence="2" id="KW-1185">Reference proteome</keyword>
<accession>A0ABY4LY80</accession>
<dbReference type="EMBL" id="CP096829">
    <property type="protein sequence ID" value="UPZ18038.1"/>
    <property type="molecule type" value="Genomic_DNA"/>
</dbReference>
<evidence type="ECO:0000313" key="1">
    <source>
        <dbReference type="EMBL" id="UPZ18038.1"/>
    </source>
</evidence>
<sequence length="273" mass="32146">MLVMDKIYSYFFLQSNKRDKIGFIYNSPPTEYDVVILGSSRANNHFVTQMFTDKGLKAFNFGMQGSKLFESDLILKLLLEKKNKIKNVIIDVDVTLRSEEKSEGMSLKFLPYLYDSESVKKHFESQNDFNSIYYIPFYRYLKFDTKIGFREVFFYALNKKNKALDNGGYNALSHKNGNMKPEILDFQPKRNKYYEEIKKICQLNNIKLIAVMTPVCENAVGKDYFIKVNQLYPEIYNYENKVIEDKYFSNCSHMNDMGAKKFTAKIIKDFFNK</sequence>
<gene>
    <name evidence="1" type="ORF">M0M44_01510</name>
</gene>
<dbReference type="SUPFAM" id="SSF52266">
    <property type="entry name" value="SGNH hydrolase"/>
    <property type="match status" value="1"/>
</dbReference>
<dbReference type="Proteomes" id="UP000829998">
    <property type="component" value="Chromosome"/>
</dbReference>
<name>A0ABY4LY80_9FLAO</name>
<proteinExistence type="predicted"/>
<evidence type="ECO:0008006" key="3">
    <source>
        <dbReference type="Google" id="ProtNLM"/>
    </source>
</evidence>
<evidence type="ECO:0000313" key="2">
    <source>
        <dbReference type="Proteomes" id="UP000829998"/>
    </source>
</evidence>
<protein>
    <recommendedName>
        <fullName evidence="3">SGNH/GDSL hydrolase family protein</fullName>
    </recommendedName>
</protein>
<organism evidence="1 2">
    <name type="scientific">Flavobacterium humidisoli</name>
    <dbReference type="NCBI Taxonomy" id="2937442"/>
    <lineage>
        <taxon>Bacteria</taxon>
        <taxon>Pseudomonadati</taxon>
        <taxon>Bacteroidota</taxon>
        <taxon>Flavobacteriia</taxon>
        <taxon>Flavobacteriales</taxon>
        <taxon>Flavobacteriaceae</taxon>
        <taxon>Flavobacterium</taxon>
    </lineage>
</organism>